<proteinExistence type="predicted"/>
<dbReference type="PROSITE" id="PS51257">
    <property type="entry name" value="PROKAR_LIPOPROTEIN"/>
    <property type="match status" value="1"/>
</dbReference>
<organism evidence="5 6">
    <name type="scientific">Ohtaekwangia kribbensis</name>
    <dbReference type="NCBI Taxonomy" id="688913"/>
    <lineage>
        <taxon>Bacteria</taxon>
        <taxon>Pseudomonadati</taxon>
        <taxon>Bacteroidota</taxon>
        <taxon>Cytophagia</taxon>
        <taxon>Cytophagales</taxon>
        <taxon>Fulvivirgaceae</taxon>
        <taxon>Ohtaekwangia</taxon>
    </lineage>
</organism>
<dbReference type="PANTHER" id="PTHR42915">
    <property type="entry name" value="HYPOTHETICAL 460 KDA PROTEIN IN FEUA-SIGW INTERGENIC REGION [PRECURSOR]"/>
    <property type="match status" value="1"/>
</dbReference>
<sequence>MRIKLLFLLLASIACRSPKNTTATTTPPPIEKPPVAEQPAPATKPGKLALGAEQLDVLLSKLQNQRVALVVNQTSIVGKRHLADTLKSLGANLVKIFGPEHGFRGAAADGEHVKDGIDSKTGLPVVSLYGKNYKPTPEQLSNVDIVVFDIQDVGTRFYTYISTMHYMMEACAELHKKMFILDRPNPNAYVDGPINQYPLKSLVAMHTIPITHGLTVGELAHMINGEGWLTNHVKCDIEVIQMKNWKHTDDYSLPVRPSPNLPNDQAIRLYPSICLFEGTVISVGRGTQIPFQILGNPELKNMPFQFTPVSIPGMSTSPPLENKLCYGLDLRNVPVARRIDLSYVIQLYKAYPDKEKFFVPYFDTLAGTTELKQQIKDGLTEEQIRETWKAGLEEYKKKREKYLLYP</sequence>
<protein>
    <submittedName>
        <fullName evidence="5">Exo-beta-N-acetylmuramidase NamZ domain-containing protein</fullName>
    </submittedName>
</protein>
<evidence type="ECO:0000259" key="4">
    <source>
        <dbReference type="Pfam" id="PF20732"/>
    </source>
</evidence>
<dbReference type="Gene3D" id="3.40.50.12170">
    <property type="entry name" value="Uncharacterised protein PF07075, DUF1343"/>
    <property type="match status" value="1"/>
</dbReference>
<feature type="domain" description="Peptidoglycan beta-N-acetylmuramidase NamZ C-terminal" evidence="4">
    <location>
        <begin position="269"/>
        <end position="405"/>
    </location>
</feature>
<dbReference type="PANTHER" id="PTHR42915:SF1">
    <property type="entry name" value="PEPTIDOGLYCAN BETA-N-ACETYLMURAMIDASE NAMZ"/>
    <property type="match status" value="1"/>
</dbReference>
<dbReference type="InterPro" id="IPR048503">
    <property type="entry name" value="NamZ_C"/>
</dbReference>
<dbReference type="EMBL" id="JBHTKA010000001">
    <property type="protein sequence ID" value="MFD0999101.1"/>
    <property type="molecule type" value="Genomic_DNA"/>
</dbReference>
<reference evidence="6" key="1">
    <citation type="journal article" date="2019" name="Int. J. Syst. Evol. Microbiol.">
        <title>The Global Catalogue of Microorganisms (GCM) 10K type strain sequencing project: providing services to taxonomists for standard genome sequencing and annotation.</title>
        <authorList>
            <consortium name="The Broad Institute Genomics Platform"/>
            <consortium name="The Broad Institute Genome Sequencing Center for Infectious Disease"/>
            <person name="Wu L."/>
            <person name="Ma J."/>
        </authorList>
    </citation>
    <scope>NUCLEOTIDE SEQUENCE [LARGE SCALE GENOMIC DNA]</scope>
    <source>
        <strain evidence="6">CCUG 58938</strain>
    </source>
</reference>
<evidence type="ECO:0000256" key="2">
    <source>
        <dbReference type="SAM" id="SignalP"/>
    </source>
</evidence>
<dbReference type="Pfam" id="PF07075">
    <property type="entry name" value="NamZ_N"/>
    <property type="match status" value="1"/>
</dbReference>
<keyword evidence="2" id="KW-0732">Signal</keyword>
<dbReference type="InterPro" id="IPR008302">
    <property type="entry name" value="NamZ"/>
</dbReference>
<accession>A0ABW3K110</accession>
<evidence type="ECO:0000313" key="6">
    <source>
        <dbReference type="Proteomes" id="UP001597112"/>
    </source>
</evidence>
<dbReference type="Proteomes" id="UP001597112">
    <property type="component" value="Unassembled WGS sequence"/>
</dbReference>
<comment type="caution">
    <text evidence="5">The sequence shown here is derived from an EMBL/GenBank/DDBJ whole genome shotgun (WGS) entry which is preliminary data.</text>
</comment>
<feature type="chain" id="PRO_5045497341" evidence="2">
    <location>
        <begin position="24"/>
        <end position="406"/>
    </location>
</feature>
<dbReference type="InterPro" id="IPR048502">
    <property type="entry name" value="NamZ_N"/>
</dbReference>
<dbReference type="RefSeq" id="WP_377576942.1">
    <property type="nucleotide sequence ID" value="NZ_JBHTKA010000001.1"/>
</dbReference>
<feature type="domain" description="Peptidoglycan beta-N-acetylmuramidase NamZ N-terminal" evidence="3">
    <location>
        <begin position="67"/>
        <end position="264"/>
    </location>
</feature>
<evidence type="ECO:0000256" key="1">
    <source>
        <dbReference type="SAM" id="MobiDB-lite"/>
    </source>
</evidence>
<dbReference type="PIRSF" id="PIRSF016719">
    <property type="entry name" value="UCP016719"/>
    <property type="match status" value="1"/>
</dbReference>
<feature type="signal peptide" evidence="2">
    <location>
        <begin position="1"/>
        <end position="23"/>
    </location>
</feature>
<name>A0ABW3K110_9BACT</name>
<gene>
    <name evidence="5" type="ORF">ACFQ21_07275</name>
</gene>
<evidence type="ECO:0000313" key="5">
    <source>
        <dbReference type="EMBL" id="MFD0999101.1"/>
    </source>
</evidence>
<dbReference type="Pfam" id="PF20732">
    <property type="entry name" value="NamZ_C"/>
    <property type="match status" value="1"/>
</dbReference>
<dbReference type="Gene3D" id="3.90.1150.140">
    <property type="match status" value="1"/>
</dbReference>
<feature type="region of interest" description="Disordered" evidence="1">
    <location>
        <begin position="18"/>
        <end position="43"/>
    </location>
</feature>
<keyword evidence="6" id="KW-1185">Reference proteome</keyword>
<evidence type="ECO:0000259" key="3">
    <source>
        <dbReference type="Pfam" id="PF07075"/>
    </source>
</evidence>